<feature type="non-terminal residue" evidence="1">
    <location>
        <position position="1"/>
    </location>
</feature>
<evidence type="ECO:0000313" key="1">
    <source>
        <dbReference type="EMBL" id="KYN15979.1"/>
    </source>
</evidence>
<name>A0A151J253_9HYME</name>
<reference evidence="1 2" key="1">
    <citation type="submission" date="2015-09" db="EMBL/GenBank/DDBJ databases">
        <title>Trachymyrmex cornetzi WGS genome.</title>
        <authorList>
            <person name="Nygaard S."/>
            <person name="Hu H."/>
            <person name="Boomsma J."/>
            <person name="Zhang G."/>
        </authorList>
    </citation>
    <scope>NUCLEOTIDE SEQUENCE [LARGE SCALE GENOMIC DNA]</scope>
    <source>
        <strain evidence="1">Tcor2-1</strain>
        <tissue evidence="1">Whole body</tissue>
    </source>
</reference>
<protein>
    <submittedName>
        <fullName evidence="1">Uncharacterized protein</fullName>
    </submittedName>
</protein>
<accession>A0A151J253</accession>
<keyword evidence="2" id="KW-1185">Reference proteome</keyword>
<evidence type="ECO:0000313" key="2">
    <source>
        <dbReference type="Proteomes" id="UP000078492"/>
    </source>
</evidence>
<sequence length="133" mass="14749">AKNAVGESASAWQVVAVASDDISIGRRAAACGSDNAISFVPKGASGRLKLKHANNDTRRNDQDIDNNQMQSIEKRAFDSNLMYDLDLVMYFSDQDGTTMEEFVNIRARRTKSLNECGILRGGYVLIYQVLRRA</sequence>
<dbReference type="AlphaFoldDB" id="A0A151J253"/>
<dbReference type="EMBL" id="KQ980461">
    <property type="protein sequence ID" value="KYN15979.1"/>
    <property type="molecule type" value="Genomic_DNA"/>
</dbReference>
<organism evidence="1 2">
    <name type="scientific">Trachymyrmex cornetzi</name>
    <dbReference type="NCBI Taxonomy" id="471704"/>
    <lineage>
        <taxon>Eukaryota</taxon>
        <taxon>Metazoa</taxon>
        <taxon>Ecdysozoa</taxon>
        <taxon>Arthropoda</taxon>
        <taxon>Hexapoda</taxon>
        <taxon>Insecta</taxon>
        <taxon>Pterygota</taxon>
        <taxon>Neoptera</taxon>
        <taxon>Endopterygota</taxon>
        <taxon>Hymenoptera</taxon>
        <taxon>Apocrita</taxon>
        <taxon>Aculeata</taxon>
        <taxon>Formicoidea</taxon>
        <taxon>Formicidae</taxon>
        <taxon>Myrmicinae</taxon>
        <taxon>Trachymyrmex</taxon>
    </lineage>
</organism>
<dbReference type="Proteomes" id="UP000078492">
    <property type="component" value="Unassembled WGS sequence"/>
</dbReference>
<gene>
    <name evidence="1" type="ORF">ALC57_11776</name>
</gene>
<proteinExistence type="predicted"/>